<keyword evidence="1" id="KW-0812">Transmembrane</keyword>
<feature type="transmembrane region" description="Helical" evidence="1">
    <location>
        <begin position="73"/>
        <end position="96"/>
    </location>
</feature>
<protein>
    <submittedName>
        <fullName evidence="2">Uncharacterized protein</fullName>
    </submittedName>
</protein>
<evidence type="ECO:0000313" key="3">
    <source>
        <dbReference type="Proteomes" id="UP000233551"/>
    </source>
</evidence>
<keyword evidence="1" id="KW-0472">Membrane</keyword>
<evidence type="ECO:0000256" key="1">
    <source>
        <dbReference type="SAM" id="Phobius"/>
    </source>
</evidence>
<dbReference type="AlphaFoldDB" id="A0A2I0JGZ6"/>
<name>A0A2I0JGZ6_PUNGR</name>
<gene>
    <name evidence="2" type="ORF">CRG98_024146</name>
</gene>
<proteinExistence type="predicted"/>
<comment type="caution">
    <text evidence="2">The sequence shown here is derived from an EMBL/GenBank/DDBJ whole genome shotgun (WGS) entry which is preliminary data.</text>
</comment>
<dbReference type="Proteomes" id="UP000233551">
    <property type="component" value="Unassembled WGS sequence"/>
</dbReference>
<reference evidence="2 3" key="1">
    <citation type="submission" date="2017-11" db="EMBL/GenBank/DDBJ databases">
        <title>De-novo sequencing of pomegranate (Punica granatum L.) genome.</title>
        <authorList>
            <person name="Akparov Z."/>
            <person name="Amiraslanov A."/>
            <person name="Hajiyeva S."/>
            <person name="Abbasov M."/>
            <person name="Kaur K."/>
            <person name="Hamwieh A."/>
            <person name="Solovyev V."/>
            <person name="Salamov A."/>
            <person name="Braich B."/>
            <person name="Kosarev P."/>
            <person name="Mahmoud A."/>
            <person name="Hajiyev E."/>
            <person name="Babayeva S."/>
            <person name="Izzatullayeva V."/>
            <person name="Mammadov A."/>
            <person name="Mammadov A."/>
            <person name="Sharifova S."/>
            <person name="Ojaghi J."/>
            <person name="Eynullazada K."/>
            <person name="Bayramov B."/>
            <person name="Abdulazimova A."/>
            <person name="Shahmuradov I."/>
        </authorList>
    </citation>
    <scope>NUCLEOTIDE SEQUENCE [LARGE SCALE GENOMIC DNA]</scope>
    <source>
        <strain evidence="3">cv. AG2017</strain>
        <tissue evidence="2">Leaf</tissue>
    </source>
</reference>
<keyword evidence="1" id="KW-1133">Transmembrane helix</keyword>
<sequence>MELTKWELGARNPKTCRLTSDPVEGLGTLSRGRSLLSIVKPLSQSRVSLGTGLVGRGSHQRPPDPTLIFTNRLGSVASILVLLSITSVMVQMAILADLNLGLGDGSAFLPAHCRQPVELTAVSDISDHRSETKTVSDGVLEVRSCPPPPPLYFQQCLEVFDEAGSRFCLGRTLSLSEQTCSGK</sequence>
<keyword evidence="3" id="KW-1185">Reference proteome</keyword>
<dbReference type="EMBL" id="PGOL01001693">
    <property type="protein sequence ID" value="PKI55534.1"/>
    <property type="molecule type" value="Genomic_DNA"/>
</dbReference>
<accession>A0A2I0JGZ6</accession>
<organism evidence="2 3">
    <name type="scientific">Punica granatum</name>
    <name type="common">Pomegranate</name>
    <dbReference type="NCBI Taxonomy" id="22663"/>
    <lineage>
        <taxon>Eukaryota</taxon>
        <taxon>Viridiplantae</taxon>
        <taxon>Streptophyta</taxon>
        <taxon>Embryophyta</taxon>
        <taxon>Tracheophyta</taxon>
        <taxon>Spermatophyta</taxon>
        <taxon>Magnoliopsida</taxon>
        <taxon>eudicotyledons</taxon>
        <taxon>Gunneridae</taxon>
        <taxon>Pentapetalae</taxon>
        <taxon>rosids</taxon>
        <taxon>malvids</taxon>
        <taxon>Myrtales</taxon>
        <taxon>Lythraceae</taxon>
        <taxon>Punica</taxon>
    </lineage>
</organism>
<evidence type="ECO:0000313" key="2">
    <source>
        <dbReference type="EMBL" id="PKI55534.1"/>
    </source>
</evidence>